<keyword evidence="4" id="KW-1185">Reference proteome</keyword>
<dbReference type="PANTHER" id="PTHR40590:SF1">
    <property type="entry name" value="CYTOPLASMIC PROTEIN"/>
    <property type="match status" value="1"/>
</dbReference>
<gene>
    <name evidence="3" type="ORF">FLK61_26545</name>
</gene>
<feature type="compositionally biased region" description="Acidic residues" evidence="1">
    <location>
        <begin position="48"/>
        <end position="65"/>
    </location>
</feature>
<dbReference type="KEGG" id="psua:FLK61_26545"/>
<feature type="compositionally biased region" description="Low complexity" evidence="1">
    <location>
        <begin position="36"/>
        <end position="47"/>
    </location>
</feature>
<organism evidence="3 4">
    <name type="scientific">Paenalkalicoccus suaedae</name>
    <dbReference type="NCBI Taxonomy" id="2592382"/>
    <lineage>
        <taxon>Bacteria</taxon>
        <taxon>Bacillati</taxon>
        <taxon>Bacillota</taxon>
        <taxon>Bacilli</taxon>
        <taxon>Bacillales</taxon>
        <taxon>Bacillaceae</taxon>
        <taxon>Paenalkalicoccus</taxon>
    </lineage>
</organism>
<evidence type="ECO:0000313" key="4">
    <source>
        <dbReference type="Proteomes" id="UP000318138"/>
    </source>
</evidence>
<dbReference type="CDD" id="cd13120">
    <property type="entry name" value="BF2867_like_N"/>
    <property type="match status" value="1"/>
</dbReference>
<dbReference type="PANTHER" id="PTHR40590">
    <property type="entry name" value="CYTOPLASMIC PROTEIN-RELATED"/>
    <property type="match status" value="1"/>
</dbReference>
<dbReference type="InterPro" id="IPR047111">
    <property type="entry name" value="YbaP-like"/>
</dbReference>
<dbReference type="Pfam" id="PF01963">
    <property type="entry name" value="TraB_PrgY_gumN"/>
    <property type="match status" value="1"/>
</dbReference>
<dbReference type="InterPro" id="IPR002816">
    <property type="entry name" value="TraB/PrgY/GumN_fam"/>
</dbReference>
<protein>
    <submittedName>
        <fullName evidence="3">TraB/GumN family protein</fullName>
    </submittedName>
</protein>
<feature type="region of interest" description="Disordered" evidence="1">
    <location>
        <begin position="26"/>
        <end position="65"/>
    </location>
</feature>
<evidence type="ECO:0000256" key="2">
    <source>
        <dbReference type="SAM" id="SignalP"/>
    </source>
</evidence>
<keyword evidence="2" id="KW-0732">Signal</keyword>
<dbReference type="Proteomes" id="UP000318138">
    <property type="component" value="Chromosome"/>
</dbReference>
<evidence type="ECO:0000256" key="1">
    <source>
        <dbReference type="SAM" id="MobiDB-lite"/>
    </source>
</evidence>
<feature type="signal peptide" evidence="2">
    <location>
        <begin position="1"/>
        <end position="24"/>
    </location>
</feature>
<feature type="chain" id="PRO_5038691737" evidence="2">
    <location>
        <begin position="25"/>
        <end position="344"/>
    </location>
</feature>
<proteinExistence type="predicted"/>
<accession>A0A859FBI7</accession>
<dbReference type="EMBL" id="CP041372">
    <property type="protein sequence ID" value="QKS70320.1"/>
    <property type="molecule type" value="Genomic_DNA"/>
</dbReference>
<dbReference type="AlphaFoldDB" id="A0A859FBI7"/>
<dbReference type="CDD" id="cd14789">
    <property type="entry name" value="Tiki"/>
    <property type="match status" value="1"/>
</dbReference>
<dbReference type="PROSITE" id="PS51257">
    <property type="entry name" value="PROKAR_LIPOPROTEIN"/>
    <property type="match status" value="1"/>
</dbReference>
<reference evidence="4" key="1">
    <citation type="submission" date="2019-07" db="EMBL/GenBank/DDBJ databases">
        <title>Bacillus alkalisoli sp. nov. isolated from saline soil.</title>
        <authorList>
            <person name="Sun J.-Q."/>
            <person name="Xu L."/>
        </authorList>
    </citation>
    <scope>NUCLEOTIDE SEQUENCE [LARGE SCALE GENOMIC DNA]</scope>
    <source>
        <strain evidence="4">M4U3P1</strain>
    </source>
</reference>
<name>A0A859FBI7_9BACI</name>
<evidence type="ECO:0000313" key="3">
    <source>
        <dbReference type="EMBL" id="QKS70320.1"/>
    </source>
</evidence>
<sequence length="344" mass="38748">MTKTKMLLSSVTLVALLAACGNNDEGQTNVNADPANNITNENTNVTTEENDNDLTTEDPDEVSAEEVDYSGDGGYFYRTANGDTTVYMLGTIHVGHEDFYPLAPEIEDAFEASDVVLPEIDLSSVEQDDAAFMNMGMFEDDTTLQDVLSEDAYEELVTIVESQGLSSEMINQFQPWIIESMLLEILMMDSELSAFEGVDMHFLQRALDDEKEIRELESVEEQFAMMSSFSMETQVQTLEEMIETFDEQSSGLDELALAWINGNDEEYRNEMIDTLEESFDNVDEEYRTAINDERNIDMANSIDEILQEDSGQTYFVIVGAAHFLLDPSIPSELEDKGYEVEELY</sequence>